<dbReference type="Proteomes" id="UP000231960">
    <property type="component" value="Unassembled WGS sequence"/>
</dbReference>
<protein>
    <recommendedName>
        <fullName evidence="1">Lysozyme inhibitor LprI-like N-terminal domain-containing protein</fullName>
    </recommendedName>
</protein>
<dbReference type="PANTHER" id="PTHR39176">
    <property type="entry name" value="PERIPLASMIC PROTEIN-RELATED"/>
    <property type="match status" value="1"/>
</dbReference>
<sequence length="139" mass="16406">MKKLFTIIMTVFSVMIYGQTNNIHQIDKELQDCLSLKENYTTKGMVDCVNTATTKWDIELNKTYKKLLSLLTVEQKEKLKIAQRKWIEYRDKEIEFSIQIYSDMQGTMWIPVLAQTKLDLTRQRTIDLESYIANLTIDN</sequence>
<evidence type="ECO:0000313" key="3">
    <source>
        <dbReference type="Proteomes" id="UP000231960"/>
    </source>
</evidence>
<gene>
    <name evidence="2" type="ORF">CDL10_01620</name>
</gene>
<keyword evidence="3" id="KW-1185">Reference proteome</keyword>
<dbReference type="PANTHER" id="PTHR39176:SF1">
    <property type="entry name" value="PERIPLASMIC PROTEIN"/>
    <property type="match status" value="1"/>
</dbReference>
<dbReference type="Pfam" id="PF07007">
    <property type="entry name" value="LprI"/>
    <property type="match status" value="1"/>
</dbReference>
<dbReference type="Gene3D" id="1.20.1270.180">
    <property type="match status" value="1"/>
</dbReference>
<evidence type="ECO:0000313" key="2">
    <source>
        <dbReference type="EMBL" id="PJR03344.1"/>
    </source>
</evidence>
<evidence type="ECO:0000259" key="1">
    <source>
        <dbReference type="Pfam" id="PF07007"/>
    </source>
</evidence>
<accession>A0A2M9R3A2</accession>
<name>A0A2M9R3A2_9FLAO</name>
<reference evidence="2 3" key="1">
    <citation type="submission" date="2017-06" db="EMBL/GenBank/DDBJ databases">
        <title>Description of Avrilella dinanensis gen. nov. sp. nov.</title>
        <authorList>
            <person name="Leyer C."/>
            <person name="Sassi M."/>
            <person name="Minet J."/>
            <person name="Kayal S."/>
            <person name="Cattoir V."/>
        </authorList>
    </citation>
    <scope>NUCLEOTIDE SEQUENCE [LARGE SCALE GENOMIC DNA]</scope>
    <source>
        <strain evidence="2 3">UR159</strain>
    </source>
</reference>
<comment type="caution">
    <text evidence="2">The sequence shown here is derived from an EMBL/GenBank/DDBJ whole genome shotgun (WGS) entry which is preliminary data.</text>
</comment>
<dbReference type="AlphaFoldDB" id="A0A2M9R3A2"/>
<feature type="domain" description="Lysozyme inhibitor LprI-like N-terminal" evidence="1">
    <location>
        <begin position="39"/>
        <end position="128"/>
    </location>
</feature>
<dbReference type="InterPro" id="IPR009739">
    <property type="entry name" value="LprI-like_N"/>
</dbReference>
<organism evidence="2 3">
    <name type="scientific">Avrilella dinanensis</name>
    <dbReference type="NCBI Taxonomy" id="2008672"/>
    <lineage>
        <taxon>Bacteria</taxon>
        <taxon>Pseudomonadati</taxon>
        <taxon>Bacteroidota</taxon>
        <taxon>Flavobacteriia</taxon>
        <taxon>Flavobacteriales</taxon>
        <taxon>Flavobacteriaceae</taxon>
        <taxon>Avrilella</taxon>
    </lineage>
</organism>
<dbReference type="OrthoDB" id="7340239at2"/>
<dbReference type="EMBL" id="NIPO01000001">
    <property type="protein sequence ID" value="PJR03344.1"/>
    <property type="molecule type" value="Genomic_DNA"/>
</dbReference>
<dbReference type="RefSeq" id="WP_100676912.1">
    <property type="nucleotide sequence ID" value="NZ_JAJUJS010000028.1"/>
</dbReference>
<proteinExistence type="predicted"/>